<dbReference type="EMBL" id="PGCJ01000246">
    <property type="protein sequence ID" value="PLW36029.1"/>
    <property type="molecule type" value="Genomic_DNA"/>
</dbReference>
<evidence type="ECO:0000313" key="4">
    <source>
        <dbReference type="EMBL" id="PLW11859.1"/>
    </source>
</evidence>
<evidence type="ECO:0000313" key="7">
    <source>
        <dbReference type="Proteomes" id="UP000235392"/>
    </source>
</evidence>
<evidence type="ECO:0000256" key="2">
    <source>
        <dbReference type="SAM" id="SignalP"/>
    </source>
</evidence>
<keyword evidence="2" id="KW-0732">Signal</keyword>
<evidence type="ECO:0000313" key="6">
    <source>
        <dbReference type="Proteomes" id="UP000235388"/>
    </source>
</evidence>
<dbReference type="EMBL" id="PGCJ01001003">
    <property type="protein sequence ID" value="PLW11859.1"/>
    <property type="molecule type" value="Genomic_DNA"/>
</dbReference>
<accession>A0A2N5RUA1</accession>
<name>A0A2N5RUA1_9BASI</name>
<sequence>MTKKIQLALLPIALFLLISSVFASAIPTRSLSKRWPSSSTVRLAIGRGGSQLVSAVRHEASSGAAGASDAVQKSGASSWWMENSVTNQAETAPRSLPLVKEQSKK</sequence>
<dbReference type="Proteomes" id="UP000235392">
    <property type="component" value="Unassembled WGS sequence"/>
</dbReference>
<organism evidence="3 7">
    <name type="scientific">Puccinia coronata f. sp. avenae</name>
    <dbReference type="NCBI Taxonomy" id="200324"/>
    <lineage>
        <taxon>Eukaryota</taxon>
        <taxon>Fungi</taxon>
        <taxon>Dikarya</taxon>
        <taxon>Basidiomycota</taxon>
        <taxon>Pucciniomycotina</taxon>
        <taxon>Pucciniomycetes</taxon>
        <taxon>Pucciniales</taxon>
        <taxon>Pucciniaceae</taxon>
        <taxon>Puccinia</taxon>
    </lineage>
</organism>
<feature type="signal peptide" evidence="2">
    <location>
        <begin position="1"/>
        <end position="23"/>
    </location>
</feature>
<evidence type="ECO:0000313" key="5">
    <source>
        <dbReference type="EMBL" id="PLW36029.1"/>
    </source>
</evidence>
<protein>
    <submittedName>
        <fullName evidence="3">Uncharacterized protein</fullName>
    </submittedName>
</protein>
<reference evidence="6 7" key="1">
    <citation type="submission" date="2017-11" db="EMBL/GenBank/DDBJ databases">
        <title>De novo assembly and phasing of dikaryotic genomes from two isolates of Puccinia coronata f. sp. avenae, the causal agent of oat crown rust.</title>
        <authorList>
            <person name="Miller M.E."/>
            <person name="Zhang Y."/>
            <person name="Omidvar V."/>
            <person name="Sperschneider J."/>
            <person name="Schwessinger B."/>
            <person name="Raley C."/>
            <person name="Palmer J.M."/>
            <person name="Garnica D."/>
            <person name="Upadhyaya N."/>
            <person name="Rathjen J."/>
            <person name="Taylor J.M."/>
            <person name="Park R.F."/>
            <person name="Dodds P.N."/>
            <person name="Hirsch C.D."/>
            <person name="Kianian S.F."/>
            <person name="Figueroa M."/>
        </authorList>
    </citation>
    <scope>NUCLEOTIDE SEQUENCE [LARGE SCALE GENOMIC DNA]</scope>
    <source>
        <strain evidence="4">12NC29</strain>
        <strain evidence="3">12SD80</strain>
    </source>
</reference>
<evidence type="ECO:0000313" key="3">
    <source>
        <dbReference type="EMBL" id="PLW04551.1"/>
    </source>
</evidence>
<keyword evidence="6" id="KW-1185">Reference proteome</keyword>
<evidence type="ECO:0000256" key="1">
    <source>
        <dbReference type="SAM" id="MobiDB-lite"/>
    </source>
</evidence>
<dbReference type="EMBL" id="PGCI01001533">
    <property type="protein sequence ID" value="PLW04551.1"/>
    <property type="molecule type" value="Genomic_DNA"/>
</dbReference>
<dbReference type="AlphaFoldDB" id="A0A2N5RUA1"/>
<feature type="region of interest" description="Disordered" evidence="1">
    <location>
        <begin position="82"/>
        <end position="105"/>
    </location>
</feature>
<gene>
    <name evidence="5" type="ORF">PCANC_16095</name>
    <name evidence="4" type="ORF">PCANC_22244</name>
    <name evidence="3" type="ORF">PCASD_26218</name>
</gene>
<proteinExistence type="predicted"/>
<comment type="caution">
    <text evidence="3">The sequence shown here is derived from an EMBL/GenBank/DDBJ whole genome shotgun (WGS) entry which is preliminary data.</text>
</comment>
<feature type="chain" id="PRO_5015083436" evidence="2">
    <location>
        <begin position="24"/>
        <end position="105"/>
    </location>
</feature>
<dbReference type="Proteomes" id="UP000235388">
    <property type="component" value="Unassembled WGS sequence"/>
</dbReference>